<evidence type="ECO:0000256" key="1">
    <source>
        <dbReference type="SAM" id="Phobius"/>
    </source>
</evidence>
<dbReference type="InterPro" id="IPR035940">
    <property type="entry name" value="CAP_sf"/>
</dbReference>
<feature type="domain" description="SCP" evidence="2">
    <location>
        <begin position="174"/>
        <end position="281"/>
    </location>
</feature>
<proteinExistence type="predicted"/>
<dbReference type="AlphaFoldDB" id="A0A2T9WUU1"/>
<name>A0A2T9WUU1_NANST</name>
<reference evidence="3 4" key="1">
    <citation type="journal article" date="2015" name="Appl. Environ. Microbiol.">
        <title>Nanoarchaeota, Their Sulfolobales Host, and Nanoarchaeota Virus Distribution across Yellowstone National Park Hot Springs.</title>
        <authorList>
            <person name="Munson-McGee J.H."/>
            <person name="Field E.K."/>
            <person name="Bateson M."/>
            <person name="Rooney C."/>
            <person name="Stepanauskas R."/>
            <person name="Young M.J."/>
        </authorList>
    </citation>
    <scope>NUCLEOTIDE SEQUENCE [LARGE SCALE GENOMIC DNA]</scope>
    <source>
        <strain evidence="3">SCGC AB-777_O03</strain>
    </source>
</reference>
<dbReference type="Pfam" id="PF00188">
    <property type="entry name" value="CAP"/>
    <property type="match status" value="1"/>
</dbReference>
<accession>A0A2T9WUU1</accession>
<evidence type="ECO:0000259" key="2">
    <source>
        <dbReference type="Pfam" id="PF00188"/>
    </source>
</evidence>
<evidence type="ECO:0000313" key="3">
    <source>
        <dbReference type="EMBL" id="PVU71569.1"/>
    </source>
</evidence>
<dbReference type="SUPFAM" id="SSF55797">
    <property type="entry name" value="PR-1-like"/>
    <property type="match status" value="1"/>
</dbReference>
<keyword evidence="1" id="KW-0812">Transmembrane</keyword>
<organism evidence="3 4">
    <name type="scientific">Nanobsidianus stetteri</name>
    <dbReference type="NCBI Taxonomy" id="1294122"/>
    <lineage>
        <taxon>Archaea</taxon>
        <taxon>Nanobdellota</taxon>
        <taxon>Candidatus Nanoarchaeia</taxon>
        <taxon>Nanoarchaeales</taxon>
        <taxon>Nanopusillaceae</taxon>
        <taxon>Candidatus Nanobsidianus</taxon>
    </lineage>
</organism>
<gene>
    <name evidence="3" type="ORF">DDW05_00490</name>
</gene>
<keyword evidence="1" id="KW-0472">Membrane</keyword>
<dbReference type="EMBL" id="QEFH01000003">
    <property type="protein sequence ID" value="PVU71569.1"/>
    <property type="molecule type" value="Genomic_DNA"/>
</dbReference>
<keyword evidence="1" id="KW-1133">Transmembrane helix</keyword>
<dbReference type="InterPro" id="IPR014044">
    <property type="entry name" value="CAP_dom"/>
</dbReference>
<dbReference type="Gene3D" id="3.40.33.10">
    <property type="entry name" value="CAP"/>
    <property type="match status" value="1"/>
</dbReference>
<feature type="transmembrane region" description="Helical" evidence="1">
    <location>
        <begin position="114"/>
        <end position="134"/>
    </location>
</feature>
<dbReference type="Proteomes" id="UP000245908">
    <property type="component" value="Unassembled WGS sequence"/>
</dbReference>
<protein>
    <recommendedName>
        <fullName evidence="2">SCP domain-containing protein</fullName>
    </recommendedName>
</protein>
<comment type="caution">
    <text evidence="3">The sequence shown here is derived from an EMBL/GenBank/DDBJ whole genome shotgun (WGS) entry which is preliminary data.</text>
</comment>
<evidence type="ECO:0000313" key="4">
    <source>
        <dbReference type="Proteomes" id="UP000245908"/>
    </source>
</evidence>
<sequence length="464" mass="54204">MWNKIVNNGYLNNKDSTLSIIINITNLISNKYLIRGNYLQIIVRNFNMLIIKIFLSIRKIIRSLIIIYMRHRHHRNHNGFRRHKHWYNNYYYDIYKYNNVSRSKPRRSRIIKNIVRIIIILLIIFVVFDNLSYIKQILKTLQTSINNISTTIQSITTSTQPTINSTWVFQFFSIVNQYRQSIGAPPLQYCPWLDNFAYIRFETMIQNPAISHYGFDQDFNEYFSQYQNYLSLSIGEEVLHPDGYTPDEYVQDMQSSAPIHWEGLIDANYTYYGYYIGYGPDYVIIGSCPVTEIPGPNINVPQYFQSYGCSVELENDTWLVIELSNWCNGPIALPVSTINEGLSPQYYIYLPIQYNLPTNENYVELVVNITSTSPVELFLFTPDQFNYFESLYQQEAWSFTGPAYYYGGESTTFNTEIMLNTAQLANSGYYLVISNVLPDAQYTYINGNITIVYTPTTPQFLSNT</sequence>